<gene>
    <name evidence="6" type="ORF">BKE38_10700</name>
</gene>
<organism evidence="6 7">
    <name type="scientific">Teichococcus deserti</name>
    <dbReference type="NCBI Taxonomy" id="1817963"/>
    <lineage>
        <taxon>Bacteria</taxon>
        <taxon>Pseudomonadati</taxon>
        <taxon>Pseudomonadota</taxon>
        <taxon>Alphaproteobacteria</taxon>
        <taxon>Acetobacterales</taxon>
        <taxon>Roseomonadaceae</taxon>
        <taxon>Roseomonas</taxon>
    </lineage>
</organism>
<dbReference type="RefSeq" id="WP_076957346.1">
    <property type="nucleotide sequence ID" value="NZ_MLCO01000088.1"/>
</dbReference>
<dbReference type="InterPro" id="IPR051010">
    <property type="entry name" value="BCAA_transport"/>
</dbReference>
<protein>
    <submittedName>
        <fullName evidence="6">Branched-chain amino acid ABC transporter substrate-binding protein</fullName>
    </submittedName>
</protein>
<evidence type="ECO:0000256" key="4">
    <source>
        <dbReference type="SAM" id="SignalP"/>
    </source>
</evidence>
<evidence type="ECO:0000256" key="2">
    <source>
        <dbReference type="ARBA" id="ARBA00022729"/>
    </source>
</evidence>
<dbReference type="Gene3D" id="3.40.50.2300">
    <property type="match status" value="2"/>
</dbReference>
<feature type="chain" id="PRO_5012527735" evidence="4">
    <location>
        <begin position="22"/>
        <end position="375"/>
    </location>
</feature>
<comment type="similarity">
    <text evidence="1">Belongs to the leucine-binding protein family.</text>
</comment>
<dbReference type="PANTHER" id="PTHR30483">
    <property type="entry name" value="LEUCINE-SPECIFIC-BINDING PROTEIN"/>
    <property type="match status" value="1"/>
</dbReference>
<dbReference type="PROSITE" id="PS51318">
    <property type="entry name" value="TAT"/>
    <property type="match status" value="1"/>
</dbReference>
<dbReference type="AlphaFoldDB" id="A0A1V2H326"/>
<keyword evidence="7" id="KW-1185">Reference proteome</keyword>
<accession>A0A1V2H326</accession>
<feature type="domain" description="Leucine-binding protein" evidence="5">
    <location>
        <begin position="34"/>
        <end position="369"/>
    </location>
</feature>
<dbReference type="EMBL" id="MLCO01000088">
    <property type="protein sequence ID" value="ONG54204.1"/>
    <property type="molecule type" value="Genomic_DNA"/>
</dbReference>
<proteinExistence type="inferred from homology"/>
<keyword evidence="2 4" id="KW-0732">Signal</keyword>
<name>A0A1V2H326_9PROT</name>
<dbReference type="SUPFAM" id="SSF53822">
    <property type="entry name" value="Periplasmic binding protein-like I"/>
    <property type="match status" value="1"/>
</dbReference>
<dbReference type="InterPro" id="IPR028081">
    <property type="entry name" value="Leu-bd"/>
</dbReference>
<evidence type="ECO:0000256" key="1">
    <source>
        <dbReference type="ARBA" id="ARBA00010062"/>
    </source>
</evidence>
<dbReference type="InterPro" id="IPR006311">
    <property type="entry name" value="TAT_signal"/>
</dbReference>
<dbReference type="InterPro" id="IPR028082">
    <property type="entry name" value="Peripla_BP_I"/>
</dbReference>
<dbReference type="PANTHER" id="PTHR30483:SF6">
    <property type="entry name" value="PERIPLASMIC BINDING PROTEIN OF ABC TRANSPORTER FOR NATURAL AMINO ACIDS"/>
    <property type="match status" value="1"/>
</dbReference>
<dbReference type="GO" id="GO:0006865">
    <property type="term" value="P:amino acid transport"/>
    <property type="evidence" value="ECO:0007669"/>
    <property type="project" value="UniProtKB-KW"/>
</dbReference>
<evidence type="ECO:0000256" key="3">
    <source>
        <dbReference type="ARBA" id="ARBA00022970"/>
    </source>
</evidence>
<evidence type="ECO:0000313" key="6">
    <source>
        <dbReference type="EMBL" id="ONG54204.1"/>
    </source>
</evidence>
<sequence>MLHRRSLLAATALGLASPLAAPRLARAQAGSHVIGTLFPMAGPNAEYGGIFTSGIQLAIEHITADKWLQKPIELRAQDSQGTPQGGAVGMTKLANVDRAPYVLLGFTGVSKAAAPIGTRNKVVMINGGGVGPDLAELSPYFWNVIPLVNQEVQAMLPWLQAQKLLKIALVYVDDPLGTGVLAELKNGLPGIGGQLVGSFSIPPATQQFAAIAARVRDSKPDAVYFASYGAQQSQIVKQLRDNGISQPLLTYSGGSIPSVQALPEAEGLVLSGQAADWTRDDAVTKRFVTDWRAKHNSEPTAYHQNYYNGMRLFGLLAQGLEKAGKPVDGENLREEWLRVKRFAFVGGEGVFEERGTMSMPMQINQVRGGRSQKIA</sequence>
<dbReference type="Proteomes" id="UP000188879">
    <property type="component" value="Unassembled WGS sequence"/>
</dbReference>
<reference evidence="6 7" key="1">
    <citation type="submission" date="2016-10" db="EMBL/GenBank/DDBJ databases">
        <title>Draft Genome sequence of Roseomonas sp. strain M3.</title>
        <authorList>
            <person name="Subhash Y."/>
            <person name="Lee S."/>
        </authorList>
    </citation>
    <scope>NUCLEOTIDE SEQUENCE [LARGE SCALE GENOMIC DNA]</scope>
    <source>
        <strain evidence="6 7">M3</strain>
    </source>
</reference>
<evidence type="ECO:0000313" key="7">
    <source>
        <dbReference type="Proteomes" id="UP000188879"/>
    </source>
</evidence>
<dbReference type="OrthoDB" id="7374472at2"/>
<evidence type="ECO:0000259" key="5">
    <source>
        <dbReference type="Pfam" id="PF13458"/>
    </source>
</evidence>
<feature type="signal peptide" evidence="4">
    <location>
        <begin position="1"/>
        <end position="21"/>
    </location>
</feature>
<keyword evidence="3" id="KW-0813">Transport</keyword>
<comment type="caution">
    <text evidence="6">The sequence shown here is derived from an EMBL/GenBank/DDBJ whole genome shotgun (WGS) entry which is preliminary data.</text>
</comment>
<keyword evidence="3" id="KW-0029">Amino-acid transport</keyword>
<dbReference type="Pfam" id="PF13458">
    <property type="entry name" value="Peripla_BP_6"/>
    <property type="match status" value="1"/>
</dbReference>